<evidence type="ECO:0000313" key="3">
    <source>
        <dbReference type="Proteomes" id="UP000813444"/>
    </source>
</evidence>
<dbReference type="EMBL" id="JAGPNK010000002">
    <property type="protein sequence ID" value="KAH7326681.1"/>
    <property type="molecule type" value="Genomic_DNA"/>
</dbReference>
<dbReference type="Proteomes" id="UP000813444">
    <property type="component" value="Unassembled WGS sequence"/>
</dbReference>
<dbReference type="AlphaFoldDB" id="A0A8K0SZQ3"/>
<feature type="region of interest" description="Disordered" evidence="1">
    <location>
        <begin position="18"/>
        <end position="37"/>
    </location>
</feature>
<feature type="region of interest" description="Disordered" evidence="1">
    <location>
        <begin position="135"/>
        <end position="163"/>
    </location>
</feature>
<feature type="compositionally biased region" description="Low complexity" evidence="1">
    <location>
        <begin position="66"/>
        <end position="78"/>
    </location>
</feature>
<keyword evidence="3" id="KW-1185">Reference proteome</keyword>
<evidence type="ECO:0000313" key="2">
    <source>
        <dbReference type="EMBL" id="KAH7326681.1"/>
    </source>
</evidence>
<gene>
    <name evidence="2" type="ORF">B0I35DRAFT_405887</name>
</gene>
<organism evidence="2 3">
    <name type="scientific">Stachybotrys elegans</name>
    <dbReference type="NCBI Taxonomy" id="80388"/>
    <lineage>
        <taxon>Eukaryota</taxon>
        <taxon>Fungi</taxon>
        <taxon>Dikarya</taxon>
        <taxon>Ascomycota</taxon>
        <taxon>Pezizomycotina</taxon>
        <taxon>Sordariomycetes</taxon>
        <taxon>Hypocreomycetidae</taxon>
        <taxon>Hypocreales</taxon>
        <taxon>Stachybotryaceae</taxon>
        <taxon>Stachybotrys</taxon>
    </lineage>
</organism>
<name>A0A8K0SZQ3_9HYPO</name>
<protein>
    <submittedName>
        <fullName evidence="2">Uncharacterized protein</fullName>
    </submittedName>
</protein>
<comment type="caution">
    <text evidence="2">The sequence shown here is derived from an EMBL/GenBank/DDBJ whole genome shotgun (WGS) entry which is preliminary data.</text>
</comment>
<feature type="region of interest" description="Disordered" evidence="1">
    <location>
        <begin position="52"/>
        <end position="84"/>
    </location>
</feature>
<sequence>MVHILSYPWRGPHDWVTNDPGPPEYHPQRSAMARPPSTLPLGLTTFRRHNPSFPQGWQGKVGQGWTSPCTTSTPTSSSAVRVQGLPGSPTPGLCSCLGIQTTTGLALSLYGQVDKCGITPWTIFQLSTARHMADNEGQGIGSLDLPHGSASEGTELQGHHGST</sequence>
<accession>A0A8K0SZQ3</accession>
<evidence type="ECO:0000256" key="1">
    <source>
        <dbReference type="SAM" id="MobiDB-lite"/>
    </source>
</evidence>
<proteinExistence type="predicted"/>
<reference evidence="2" key="1">
    <citation type="journal article" date="2021" name="Nat. Commun.">
        <title>Genetic determinants of endophytism in the Arabidopsis root mycobiome.</title>
        <authorList>
            <person name="Mesny F."/>
            <person name="Miyauchi S."/>
            <person name="Thiergart T."/>
            <person name="Pickel B."/>
            <person name="Atanasova L."/>
            <person name="Karlsson M."/>
            <person name="Huettel B."/>
            <person name="Barry K.W."/>
            <person name="Haridas S."/>
            <person name="Chen C."/>
            <person name="Bauer D."/>
            <person name="Andreopoulos W."/>
            <person name="Pangilinan J."/>
            <person name="LaButti K."/>
            <person name="Riley R."/>
            <person name="Lipzen A."/>
            <person name="Clum A."/>
            <person name="Drula E."/>
            <person name="Henrissat B."/>
            <person name="Kohler A."/>
            <person name="Grigoriev I.V."/>
            <person name="Martin F.M."/>
            <person name="Hacquard S."/>
        </authorList>
    </citation>
    <scope>NUCLEOTIDE SEQUENCE</scope>
    <source>
        <strain evidence="2">MPI-CAGE-CH-0235</strain>
    </source>
</reference>